<dbReference type="SUPFAM" id="SSF81296">
    <property type="entry name" value="E set domains"/>
    <property type="match status" value="1"/>
</dbReference>
<comment type="caution">
    <text evidence="10">The sequence shown here is derived from an EMBL/GenBank/DDBJ whole genome shotgun (WGS) entry which is preliminary data.</text>
</comment>
<dbReference type="Gene3D" id="2.60.40.1180">
    <property type="entry name" value="Golgi alpha-mannosidase II"/>
    <property type="match status" value="1"/>
</dbReference>
<dbReference type="Proteomes" id="UP000593562">
    <property type="component" value="Unassembled WGS sequence"/>
</dbReference>
<comment type="subcellular location">
    <subcellularLocation>
        <location evidence="1">Plastid</location>
        <location evidence="1">Chloroplast</location>
    </subcellularLocation>
</comment>
<evidence type="ECO:0000256" key="2">
    <source>
        <dbReference type="ARBA" id="ARBA00008061"/>
    </source>
</evidence>
<keyword evidence="6" id="KW-0809">Transit peptide</keyword>
<dbReference type="InterPro" id="IPR006047">
    <property type="entry name" value="GH13_cat_dom"/>
</dbReference>
<dbReference type="PANTHER" id="PTHR43002">
    <property type="entry name" value="GLYCOGEN DEBRANCHING ENZYME"/>
    <property type="match status" value="1"/>
</dbReference>
<dbReference type="InterPro" id="IPR017853">
    <property type="entry name" value="GH"/>
</dbReference>
<dbReference type="FunFam" id="3.20.20.80:FF:000054">
    <property type="entry name" value="Glycogen debranching enzyme"/>
    <property type="match status" value="1"/>
</dbReference>
<protein>
    <recommendedName>
        <fullName evidence="8">isoamylase</fullName>
        <ecNumber evidence="8">3.2.1.68</ecNumber>
    </recommendedName>
</protein>
<comment type="catalytic activity">
    <reaction evidence="7">
        <text>Hydrolysis of (1-&gt;6)-alpha-D-glucosidic branch linkages in glycogen, amylopectin and their beta-limit dextrins.</text>
        <dbReference type="EC" id="3.2.1.68"/>
    </reaction>
</comment>
<accession>A0A7J7D1H8</accession>
<dbReference type="CDD" id="cd02856">
    <property type="entry name" value="E_set_GDE_Isoamylase_N"/>
    <property type="match status" value="1"/>
</dbReference>
<evidence type="ECO:0000256" key="5">
    <source>
        <dbReference type="ARBA" id="ARBA00022801"/>
    </source>
</evidence>
<dbReference type="GO" id="GO:0009507">
    <property type="term" value="C:chloroplast"/>
    <property type="evidence" value="ECO:0007669"/>
    <property type="project" value="UniProtKB-SubCell"/>
</dbReference>
<dbReference type="SMART" id="SM00642">
    <property type="entry name" value="Aamy"/>
    <property type="match status" value="1"/>
</dbReference>
<evidence type="ECO:0000259" key="9">
    <source>
        <dbReference type="SMART" id="SM00642"/>
    </source>
</evidence>
<evidence type="ECO:0000256" key="4">
    <source>
        <dbReference type="ARBA" id="ARBA00022640"/>
    </source>
</evidence>
<dbReference type="EC" id="3.2.1.68" evidence="8"/>
<reference evidence="10 11" key="1">
    <citation type="journal article" date="2020" name="Nat. Commun.">
        <title>Genome of Tripterygium wilfordii and identification of cytochrome P450 involved in triptolide biosynthesis.</title>
        <authorList>
            <person name="Tu L."/>
            <person name="Su P."/>
            <person name="Zhang Z."/>
            <person name="Gao L."/>
            <person name="Wang J."/>
            <person name="Hu T."/>
            <person name="Zhou J."/>
            <person name="Zhang Y."/>
            <person name="Zhao Y."/>
            <person name="Liu Y."/>
            <person name="Song Y."/>
            <person name="Tong Y."/>
            <person name="Lu Y."/>
            <person name="Yang J."/>
            <person name="Xu C."/>
            <person name="Jia M."/>
            <person name="Peters R.J."/>
            <person name="Huang L."/>
            <person name="Gao W."/>
        </authorList>
    </citation>
    <scope>NUCLEOTIDE SEQUENCE [LARGE SCALE GENOMIC DNA]</scope>
    <source>
        <strain evidence="11">cv. XIE 37</strain>
        <tissue evidence="10">Leaf</tissue>
    </source>
</reference>
<dbReference type="Pfam" id="PF21156">
    <property type="entry name" value="ISOA1-3_C"/>
    <property type="match status" value="1"/>
</dbReference>
<dbReference type="SUPFAM" id="SSF51445">
    <property type="entry name" value="(Trans)glycosidases"/>
    <property type="match status" value="1"/>
</dbReference>
<dbReference type="InterPro" id="IPR013783">
    <property type="entry name" value="Ig-like_fold"/>
</dbReference>
<evidence type="ECO:0000313" key="11">
    <source>
        <dbReference type="Proteomes" id="UP000593562"/>
    </source>
</evidence>
<feature type="domain" description="Glycosyl hydrolase family 13 catalytic" evidence="9">
    <location>
        <begin position="261"/>
        <end position="670"/>
    </location>
</feature>
<dbReference type="InterPro" id="IPR014756">
    <property type="entry name" value="Ig_E-set"/>
</dbReference>
<keyword evidence="11" id="KW-1185">Reference proteome</keyword>
<dbReference type="OrthoDB" id="204980at2759"/>
<name>A0A7J7D1H8_TRIWF</name>
<evidence type="ECO:0000256" key="7">
    <source>
        <dbReference type="ARBA" id="ARBA00051664"/>
    </source>
</evidence>
<keyword evidence="5" id="KW-0378">Hydrolase</keyword>
<organism evidence="10 11">
    <name type="scientific">Tripterygium wilfordii</name>
    <name type="common">Thunder God vine</name>
    <dbReference type="NCBI Taxonomy" id="458696"/>
    <lineage>
        <taxon>Eukaryota</taxon>
        <taxon>Viridiplantae</taxon>
        <taxon>Streptophyta</taxon>
        <taxon>Embryophyta</taxon>
        <taxon>Tracheophyta</taxon>
        <taxon>Spermatophyta</taxon>
        <taxon>Magnoliopsida</taxon>
        <taxon>eudicotyledons</taxon>
        <taxon>Gunneridae</taxon>
        <taxon>Pentapetalae</taxon>
        <taxon>rosids</taxon>
        <taxon>fabids</taxon>
        <taxon>Celastrales</taxon>
        <taxon>Celastraceae</taxon>
        <taxon>Tripterygium</taxon>
    </lineage>
</organism>
<evidence type="ECO:0000313" key="10">
    <source>
        <dbReference type="EMBL" id="KAF5740191.1"/>
    </source>
</evidence>
<dbReference type="InterPro" id="IPR048650">
    <property type="entry name" value="ISOA1-3-like_C"/>
</dbReference>
<comment type="similarity">
    <text evidence="2">Belongs to the glycosyl hydrolase 13 family.</text>
</comment>
<dbReference type="AlphaFoldDB" id="A0A7J7D1H8"/>
<dbReference type="Pfam" id="PF00128">
    <property type="entry name" value="Alpha-amylase"/>
    <property type="match status" value="1"/>
</dbReference>
<dbReference type="Gene3D" id="3.20.20.80">
    <property type="entry name" value="Glycosidases"/>
    <property type="match status" value="1"/>
</dbReference>
<dbReference type="Pfam" id="PF02922">
    <property type="entry name" value="CBM_48"/>
    <property type="match status" value="1"/>
</dbReference>
<dbReference type="SUPFAM" id="SSF51011">
    <property type="entry name" value="Glycosyl hydrolase domain"/>
    <property type="match status" value="1"/>
</dbReference>
<dbReference type="GO" id="GO:0019156">
    <property type="term" value="F:isoamylase activity"/>
    <property type="evidence" value="ECO:0007669"/>
    <property type="project" value="UniProtKB-EC"/>
</dbReference>
<keyword evidence="3" id="KW-0150">Chloroplast</keyword>
<dbReference type="EMBL" id="JAAARO010000011">
    <property type="protein sequence ID" value="KAF5740191.1"/>
    <property type="molecule type" value="Genomic_DNA"/>
</dbReference>
<dbReference type="InParanoid" id="A0A7J7D1H8"/>
<evidence type="ECO:0000256" key="3">
    <source>
        <dbReference type="ARBA" id="ARBA00022528"/>
    </source>
</evidence>
<sequence>MLQPLPLLCDSSVMKFSICASTLPLHTRSTSAAGASSLLDMGFMLSKQTTDSSGHGVFSKTRGRTKQLAANVHTRGAKERVLEEEAPQISESRPSLKLFPGQAFPLGVSEVDNGINFAIFSQHATAVTLCLSLPERFFSGLFIDGKITRLDDGMIELSLDPRVNKTGDIWHICIENLPQSNVLYGYRMDGPRAWHQGHRFDSSVVLIDPYAKLVDGRRYFGDARHKLSKFLGTYDFDSLPFDWGDNYKPPNIAEKDLVVYEMNVRAFTIDESSGLVPDIRGSYLGVIEKIPHLLELGINAVELLPVFEFDEFEFQRRPNPRDHMINTWGYSTINFFAPMSRYASDGGGPCKASLEFKKMVKALHGAGIEVILDVVYNHTNEADDDNPYITSFRGIDNKVYYMVDLNNNAQLLNFAGCGNTFNCNHPVVMELILDSLRHWVIEYHVDGFRFDLASVLCRGTDGSPLNAPPLIREIAKDAVLSRCKIIAEPWDCGGLYLVGRFPNWDRWAEWNGKYRDDIRRFIKGDTGMKGDFATCVAGSADLYKVNKRKPYHSVNFVIAHDGFTLCDLVSYNYKHNDANGEGGNDGCNDNFSWNCGFEGQTGNPDVKALRSRQMKNFHLALMISQGVPMMLMGDEYGHTRNGNNNSYGHDTAINHFQWALLTAQKSSHFRFFSEVIKYRRTHQVFSHENFLEKKDVTWHEKHWHNYESKFLAFTLHEKSGSDIYLAFNAHDYFVKVPIPPPPSKRGWSRVVDTNLEAPHDIVAEGVPGIGSTYKMAPYSSLLLEAK</sequence>
<dbReference type="Gene3D" id="2.60.40.10">
    <property type="entry name" value="Immunoglobulins"/>
    <property type="match status" value="1"/>
</dbReference>
<proteinExistence type="inferred from homology"/>
<dbReference type="InterPro" id="IPR013780">
    <property type="entry name" value="Glyco_hydro_b"/>
</dbReference>
<gene>
    <name evidence="10" type="ORF">HS088_TW11G00257</name>
</gene>
<dbReference type="CDD" id="cd11326">
    <property type="entry name" value="AmyAc_Glg_debranch"/>
    <property type="match status" value="1"/>
</dbReference>
<evidence type="ECO:0000256" key="8">
    <source>
        <dbReference type="ARBA" id="ARBA00066531"/>
    </source>
</evidence>
<dbReference type="InterPro" id="IPR044505">
    <property type="entry name" value="GlgX_Isoamylase_N_E_set"/>
</dbReference>
<dbReference type="FunCoup" id="A0A7J7D1H8">
    <property type="interactions" value="136"/>
</dbReference>
<keyword evidence="4" id="KW-0934">Plastid</keyword>
<evidence type="ECO:0000256" key="6">
    <source>
        <dbReference type="ARBA" id="ARBA00022946"/>
    </source>
</evidence>
<dbReference type="InterPro" id="IPR004193">
    <property type="entry name" value="Glyco_hydro_13_N"/>
</dbReference>
<dbReference type="GO" id="GO:0005975">
    <property type="term" value="P:carbohydrate metabolic process"/>
    <property type="evidence" value="ECO:0007669"/>
    <property type="project" value="InterPro"/>
</dbReference>
<evidence type="ECO:0000256" key="1">
    <source>
        <dbReference type="ARBA" id="ARBA00004229"/>
    </source>
</evidence>